<evidence type="ECO:0000313" key="1">
    <source>
        <dbReference type="EMBL" id="CAG7581450.1"/>
    </source>
</evidence>
<organism evidence="1">
    <name type="scientific">uncultured marine phage</name>
    <dbReference type="NCBI Taxonomy" id="707152"/>
    <lineage>
        <taxon>Viruses</taxon>
        <taxon>environmental samples</taxon>
    </lineage>
</organism>
<reference evidence="1" key="1">
    <citation type="submission" date="2021-06" db="EMBL/GenBank/DDBJ databases">
        <authorList>
            <person name="Gannon L."/>
            <person name="Redgwell R T."/>
            <person name="Michniewski S."/>
            <person name="Harrison D C."/>
            <person name="Millard A."/>
        </authorList>
    </citation>
    <scope>NUCLEOTIDE SEQUENCE</scope>
</reference>
<dbReference type="EMBL" id="OU342829">
    <property type="protein sequence ID" value="CAG7581450.1"/>
    <property type="molecule type" value="Genomic_DNA"/>
</dbReference>
<proteinExistence type="predicted"/>
<gene>
    <name evidence="1" type="ORF">SLAVMIC_00848</name>
</gene>
<sequence>MKYLKPYKIFESNSDITKYIEKIKRDCQPFIKLMRKELGSEIDQWIKEIDMFFTLENSGTVSDYLTFVETNDSEEVQILKGYWKTLGDERYQSIESNGIFYKSPFIFRGFGEGGSGLDNNDPYYTTFTEKDYSSREVDRKPLDMNLGTHKLLDEYFDKKFGVRLRSKGVFTSTWLLAKSYGIPFLFFPTGNFDYYWSPEVRDLYKAVDQTDWYDEIYNYPDNYDNSFLRLAMNDIKHLVGSYLKNERLGEGLETKDSILKGSREITFVCGKHYLLNANKSGKLNERDKFYIIKSVFQGQ</sequence>
<protein>
    <submittedName>
        <fullName evidence="1">Uncharacterized protein</fullName>
    </submittedName>
</protein>
<name>A0A8D9C9M3_9VIRU</name>
<accession>A0A8D9C9M3</accession>